<sequence length="117" mass="13340">MGEKKYQDIDERTFNFAVRVIKMVLQLPNNVATWKIGGQVINSATSINSNIVQARCGVSKKDFVNHMRIALKEAKETKRWLEMLVAIGMTTQKMMSLLLNENEEIICIIVKIIKNSN</sequence>
<name>A0A2G9ZNR2_9BACT</name>
<evidence type="ECO:0000313" key="2">
    <source>
        <dbReference type="Proteomes" id="UP000230729"/>
    </source>
</evidence>
<organism evidence="1 2">
    <name type="scientific">Candidatus Falkowbacteria bacterium CG23_combo_of_CG06-09_8_20_14_all_49_15</name>
    <dbReference type="NCBI Taxonomy" id="1974572"/>
    <lineage>
        <taxon>Bacteria</taxon>
        <taxon>Candidatus Falkowiibacteriota</taxon>
    </lineage>
</organism>
<evidence type="ECO:0000313" key="1">
    <source>
        <dbReference type="EMBL" id="PIP33968.1"/>
    </source>
</evidence>
<dbReference type="PIRSF" id="PIRSF035652">
    <property type="entry name" value="CHP02436"/>
    <property type="match status" value="1"/>
</dbReference>
<protein>
    <submittedName>
        <fullName evidence="1">Four helix bundle protein</fullName>
    </submittedName>
</protein>
<accession>A0A2G9ZNR2</accession>
<dbReference type="SUPFAM" id="SSF158446">
    <property type="entry name" value="IVS-encoded protein-like"/>
    <property type="match status" value="1"/>
</dbReference>
<dbReference type="Proteomes" id="UP000230729">
    <property type="component" value="Unassembled WGS sequence"/>
</dbReference>
<comment type="caution">
    <text evidence="1">The sequence shown here is derived from an EMBL/GenBank/DDBJ whole genome shotgun (WGS) entry which is preliminary data.</text>
</comment>
<dbReference type="AlphaFoldDB" id="A0A2G9ZNR2"/>
<proteinExistence type="predicted"/>
<dbReference type="NCBIfam" id="TIGR02436">
    <property type="entry name" value="four helix bundle protein"/>
    <property type="match status" value="1"/>
</dbReference>
<dbReference type="EMBL" id="PCSD01000032">
    <property type="protein sequence ID" value="PIP33968.1"/>
    <property type="molecule type" value="Genomic_DNA"/>
</dbReference>
<dbReference type="PANTHER" id="PTHR38471:SF2">
    <property type="entry name" value="FOUR HELIX BUNDLE PROTEIN"/>
    <property type="match status" value="1"/>
</dbReference>
<dbReference type="InterPro" id="IPR012657">
    <property type="entry name" value="23S_rRNA-intervening_sequence"/>
</dbReference>
<dbReference type="Gene3D" id="1.20.1440.60">
    <property type="entry name" value="23S rRNA-intervening sequence"/>
    <property type="match status" value="1"/>
</dbReference>
<dbReference type="Pfam" id="PF05635">
    <property type="entry name" value="23S_rRNA_IVP"/>
    <property type="match status" value="1"/>
</dbReference>
<gene>
    <name evidence="1" type="ORF">COX22_01610</name>
</gene>
<reference evidence="1 2" key="1">
    <citation type="submission" date="2017-09" db="EMBL/GenBank/DDBJ databases">
        <title>Depth-based differentiation of microbial function through sediment-hosted aquifers and enrichment of novel symbionts in the deep terrestrial subsurface.</title>
        <authorList>
            <person name="Probst A.J."/>
            <person name="Ladd B."/>
            <person name="Jarett J.K."/>
            <person name="Geller-Mcgrath D.E."/>
            <person name="Sieber C.M."/>
            <person name="Emerson J.B."/>
            <person name="Anantharaman K."/>
            <person name="Thomas B.C."/>
            <person name="Malmstrom R."/>
            <person name="Stieglmeier M."/>
            <person name="Klingl A."/>
            <person name="Woyke T."/>
            <person name="Ryan C.M."/>
            <person name="Banfield J.F."/>
        </authorList>
    </citation>
    <scope>NUCLEOTIDE SEQUENCE [LARGE SCALE GENOMIC DNA]</scope>
    <source>
        <strain evidence="1">CG23_combo_of_CG06-09_8_20_14_all_49_15</strain>
    </source>
</reference>
<dbReference type="PANTHER" id="PTHR38471">
    <property type="entry name" value="FOUR HELIX BUNDLE PROTEIN"/>
    <property type="match status" value="1"/>
</dbReference>
<dbReference type="InterPro" id="IPR036583">
    <property type="entry name" value="23S_rRNA_IVS_sf"/>
</dbReference>